<feature type="compositionally biased region" description="Basic and acidic residues" evidence="3">
    <location>
        <begin position="52"/>
        <end position="63"/>
    </location>
</feature>
<dbReference type="PANTHER" id="PTHR43420:SF47">
    <property type="entry name" value="N-ACETYLTRANSFERASE DOMAIN-CONTAINING PROTEIN"/>
    <property type="match status" value="1"/>
</dbReference>
<dbReference type="InterPro" id="IPR016181">
    <property type="entry name" value="Acyl_CoA_acyltransferase"/>
</dbReference>
<reference evidence="5 6" key="1">
    <citation type="submission" date="2019-03" db="EMBL/GenBank/DDBJ databases">
        <title>Genomic analyses of the natural microbiome of Caenorhabditis elegans.</title>
        <authorList>
            <person name="Samuel B."/>
        </authorList>
    </citation>
    <scope>NUCLEOTIDE SEQUENCE [LARGE SCALE GENOMIC DNA]</scope>
    <source>
        <strain evidence="5 6">JUb18</strain>
    </source>
</reference>
<evidence type="ECO:0000256" key="1">
    <source>
        <dbReference type="ARBA" id="ARBA00022679"/>
    </source>
</evidence>
<keyword evidence="6" id="KW-1185">Reference proteome</keyword>
<feature type="region of interest" description="Disordered" evidence="3">
    <location>
        <begin position="106"/>
        <end position="139"/>
    </location>
</feature>
<dbReference type="SUPFAM" id="SSF55729">
    <property type="entry name" value="Acyl-CoA N-acyltransferases (Nat)"/>
    <property type="match status" value="2"/>
</dbReference>
<proteinExistence type="predicted"/>
<protein>
    <submittedName>
        <fullName evidence="5">Mycothiol synthase</fullName>
    </submittedName>
</protein>
<evidence type="ECO:0000256" key="2">
    <source>
        <dbReference type="ARBA" id="ARBA00023315"/>
    </source>
</evidence>
<dbReference type="GO" id="GO:0016747">
    <property type="term" value="F:acyltransferase activity, transferring groups other than amino-acyl groups"/>
    <property type="evidence" value="ECO:0007669"/>
    <property type="project" value="InterPro"/>
</dbReference>
<keyword evidence="2" id="KW-0012">Acyltransferase</keyword>
<dbReference type="Pfam" id="PF13673">
    <property type="entry name" value="Acetyltransf_10"/>
    <property type="match status" value="1"/>
</dbReference>
<dbReference type="Gene3D" id="3.40.630.30">
    <property type="match status" value="1"/>
</dbReference>
<dbReference type="RefSeq" id="WP_133615868.1">
    <property type="nucleotide sequence ID" value="NZ_SNYA01000002.1"/>
</dbReference>
<sequence length="404" mass="43394">MTTVPQITDSMHPPHKRSPLPHNAGGLPVTWRPLRARDAGLLMPLLAAADRNDHPTARHDRSALSRTLRSPGFTPHTDGVIALDPAGTALAYGACVTELPHPEAHLPSGAFGGAPQGEHSAAPQGEHSGGSQIEHGGAPEPHVAVHLEGAVHPRVRGSGIGRALLAWQEWRGRQLLTGIRTTLPALLTTHANRTATSAVRLYAAAGYAPVREWRTMRRALGSPLPQLTVPDGIRIRPFSLRFSEATRIALNDAFRDHWGFTPVSGREWRRIGHNPLFVARLSRLAISGSGTLRNPHRVAGFVLSEVNRAEWPLHGQRVGRLDAIGVVGDWRGTGLSRPLITSALAAHQRNGHTSVDLDVDAENPSGAHTLYERLGFVEHDGSTSFAKRVTHSPAELLLGPAVAS</sequence>
<accession>A0A4R6S3S8</accession>
<gene>
    <name evidence="5" type="ORF">EDF62_0695</name>
</gene>
<name>A0A4R6S3S8_9MICO</name>
<dbReference type="InterPro" id="IPR000182">
    <property type="entry name" value="GNAT_dom"/>
</dbReference>
<dbReference type="EMBL" id="SNYA01000002">
    <property type="protein sequence ID" value="TDP94281.1"/>
    <property type="molecule type" value="Genomic_DNA"/>
</dbReference>
<dbReference type="OrthoDB" id="9799092at2"/>
<comment type="caution">
    <text evidence="5">The sequence shown here is derived from an EMBL/GenBank/DDBJ whole genome shotgun (WGS) entry which is preliminary data.</text>
</comment>
<evidence type="ECO:0000259" key="4">
    <source>
        <dbReference type="PROSITE" id="PS51186"/>
    </source>
</evidence>
<feature type="domain" description="N-acetyltransferase" evidence="4">
    <location>
        <begin position="233"/>
        <end position="403"/>
    </location>
</feature>
<evidence type="ECO:0000256" key="3">
    <source>
        <dbReference type="SAM" id="MobiDB-lite"/>
    </source>
</evidence>
<evidence type="ECO:0000313" key="5">
    <source>
        <dbReference type="EMBL" id="TDP94281.1"/>
    </source>
</evidence>
<feature type="region of interest" description="Disordered" evidence="3">
    <location>
        <begin position="52"/>
        <end position="71"/>
    </location>
</feature>
<keyword evidence="1" id="KW-0808">Transferase</keyword>
<dbReference type="PANTHER" id="PTHR43420">
    <property type="entry name" value="ACETYLTRANSFERASE"/>
    <property type="match status" value="1"/>
</dbReference>
<evidence type="ECO:0000313" key="6">
    <source>
        <dbReference type="Proteomes" id="UP000295601"/>
    </source>
</evidence>
<dbReference type="AlphaFoldDB" id="A0A4R6S3S8"/>
<feature type="region of interest" description="Disordered" evidence="3">
    <location>
        <begin position="1"/>
        <end position="26"/>
    </location>
</feature>
<dbReference type="PROSITE" id="PS51186">
    <property type="entry name" value="GNAT"/>
    <property type="match status" value="1"/>
</dbReference>
<dbReference type="InterPro" id="IPR050680">
    <property type="entry name" value="YpeA/RimI_acetyltransf"/>
</dbReference>
<dbReference type="Proteomes" id="UP000295601">
    <property type="component" value="Unassembled WGS sequence"/>
</dbReference>
<organism evidence="5 6">
    <name type="scientific">Leucobacter luti</name>
    <dbReference type="NCBI Taxonomy" id="340320"/>
    <lineage>
        <taxon>Bacteria</taxon>
        <taxon>Bacillati</taxon>
        <taxon>Actinomycetota</taxon>
        <taxon>Actinomycetes</taxon>
        <taxon>Micrococcales</taxon>
        <taxon>Microbacteriaceae</taxon>
        <taxon>Leucobacter</taxon>
    </lineage>
</organism>